<dbReference type="GO" id="GO:0016887">
    <property type="term" value="F:ATP hydrolysis activity"/>
    <property type="evidence" value="ECO:0007669"/>
    <property type="project" value="InterPro"/>
</dbReference>
<reference evidence="5" key="1">
    <citation type="journal article" date="2014" name="Front. Microbiol.">
        <title>High frequency of phylogenetically diverse reductive dehalogenase-homologous genes in deep subseafloor sedimentary metagenomes.</title>
        <authorList>
            <person name="Kawai M."/>
            <person name="Futagami T."/>
            <person name="Toyoda A."/>
            <person name="Takaki Y."/>
            <person name="Nishi S."/>
            <person name="Hori S."/>
            <person name="Arai W."/>
            <person name="Tsubouchi T."/>
            <person name="Morono Y."/>
            <person name="Uchiyama I."/>
            <person name="Ito T."/>
            <person name="Fujiyama A."/>
            <person name="Inagaki F."/>
            <person name="Takami H."/>
        </authorList>
    </citation>
    <scope>NUCLEOTIDE SEQUENCE</scope>
    <source>
        <strain evidence="5">Expedition CK06-06</strain>
    </source>
</reference>
<dbReference type="InterPro" id="IPR003593">
    <property type="entry name" value="AAA+_ATPase"/>
</dbReference>
<keyword evidence="2" id="KW-0547">Nucleotide-binding</keyword>
<dbReference type="GO" id="GO:0005737">
    <property type="term" value="C:cytoplasm"/>
    <property type="evidence" value="ECO:0007669"/>
    <property type="project" value="TreeGrafter"/>
</dbReference>
<dbReference type="Pfam" id="PF17871">
    <property type="entry name" value="AAA_lid_9"/>
    <property type="match status" value="1"/>
</dbReference>
<evidence type="ECO:0000256" key="3">
    <source>
        <dbReference type="ARBA" id="ARBA00022840"/>
    </source>
</evidence>
<organism evidence="5">
    <name type="scientific">marine sediment metagenome</name>
    <dbReference type="NCBI Taxonomy" id="412755"/>
    <lineage>
        <taxon>unclassified sequences</taxon>
        <taxon>metagenomes</taxon>
        <taxon>ecological metagenomes</taxon>
    </lineage>
</organism>
<feature type="domain" description="AAA+ ATPase" evidence="4">
    <location>
        <begin position="116"/>
        <end position="283"/>
    </location>
</feature>
<dbReference type="GO" id="GO:0034605">
    <property type="term" value="P:cellular response to heat"/>
    <property type="evidence" value="ECO:0007669"/>
    <property type="project" value="TreeGrafter"/>
</dbReference>
<keyword evidence="1" id="KW-0677">Repeat</keyword>
<evidence type="ECO:0000256" key="1">
    <source>
        <dbReference type="ARBA" id="ARBA00022737"/>
    </source>
</evidence>
<dbReference type="InterPro" id="IPR001270">
    <property type="entry name" value="ClpA/B"/>
</dbReference>
<dbReference type="PRINTS" id="PR00300">
    <property type="entry name" value="CLPPROTEASEA"/>
</dbReference>
<comment type="caution">
    <text evidence="5">The sequence shown here is derived from an EMBL/GenBank/DDBJ whole genome shotgun (WGS) entry which is preliminary data.</text>
</comment>
<evidence type="ECO:0000313" key="5">
    <source>
        <dbReference type="EMBL" id="GAH99887.1"/>
    </source>
</evidence>
<evidence type="ECO:0000259" key="4">
    <source>
        <dbReference type="SMART" id="SM00382"/>
    </source>
</evidence>
<dbReference type="CDD" id="cd19499">
    <property type="entry name" value="RecA-like_ClpB_Hsp104-like"/>
    <property type="match status" value="1"/>
</dbReference>
<dbReference type="EMBL" id="BARV01001762">
    <property type="protein sequence ID" value="GAH99887.1"/>
    <property type="molecule type" value="Genomic_DNA"/>
</dbReference>
<dbReference type="AlphaFoldDB" id="X1K064"/>
<protein>
    <recommendedName>
        <fullName evidence="4">AAA+ ATPase domain-containing protein</fullName>
    </recommendedName>
</protein>
<dbReference type="InterPro" id="IPR041546">
    <property type="entry name" value="ClpA/ClpB_AAA_lid"/>
</dbReference>
<proteinExistence type="predicted"/>
<dbReference type="SMART" id="SM00382">
    <property type="entry name" value="AAA"/>
    <property type="match status" value="1"/>
</dbReference>
<dbReference type="Gene3D" id="1.10.8.60">
    <property type="match status" value="1"/>
</dbReference>
<feature type="non-terminal residue" evidence="5">
    <location>
        <position position="1"/>
    </location>
</feature>
<dbReference type="InterPro" id="IPR003959">
    <property type="entry name" value="ATPase_AAA_core"/>
</dbReference>
<gene>
    <name evidence="5" type="ORF">S06H3_04904</name>
</gene>
<dbReference type="InterPro" id="IPR019489">
    <property type="entry name" value="Clp_ATPase_C"/>
</dbReference>
<dbReference type="Pfam" id="PF07724">
    <property type="entry name" value="AAA_2"/>
    <property type="match status" value="1"/>
</dbReference>
<dbReference type="Pfam" id="PF10431">
    <property type="entry name" value="ClpB_D2-small"/>
    <property type="match status" value="1"/>
</dbReference>
<accession>X1K064</accession>
<dbReference type="Gene3D" id="3.40.50.300">
    <property type="entry name" value="P-loop containing nucleotide triphosphate hydrolases"/>
    <property type="match status" value="1"/>
</dbReference>
<dbReference type="PANTHER" id="PTHR11638">
    <property type="entry name" value="ATP-DEPENDENT CLP PROTEASE"/>
    <property type="match status" value="1"/>
</dbReference>
<dbReference type="GO" id="GO:0005524">
    <property type="term" value="F:ATP binding"/>
    <property type="evidence" value="ECO:0007669"/>
    <property type="project" value="UniProtKB-KW"/>
</dbReference>
<dbReference type="PANTHER" id="PTHR11638:SF18">
    <property type="entry name" value="HEAT SHOCK PROTEIN 104"/>
    <property type="match status" value="1"/>
</dbReference>
<dbReference type="SUPFAM" id="SSF52540">
    <property type="entry name" value="P-loop containing nucleoside triphosphate hydrolases"/>
    <property type="match status" value="1"/>
</dbReference>
<name>X1K064_9ZZZZ</name>
<keyword evidence="3" id="KW-0067">ATP-binding</keyword>
<sequence length="323" mass="36678">KYKKFVSYHALREIITLAARYLPALPFPKKAVGLLDEVIVYVSQTKDKIVLPKHIAKIVSEKTQIPVGEIEIKEREVLLNLESLIHQRIINQDEAVNEVSSALRRARAEVTVRKGPMGCFLFLGPTGVGKTETSKALAEIYFGAEQRMVRMDMSEFQNVGDIPRLIGSPGEEGLLTTQVREDPFSLILLDEIEKAHPNILNLFLQVLDEGFLTDGLGRKVDFKNAIIIATSNAGYKIILEALREKAEWSGVKQKLLDYLFEKAIFRPEFINRFDAVIVFRPLSKENLLDIAELMFQKLKKNLKEKDIEFIITEALKEKIGELK</sequence>
<evidence type="ECO:0000256" key="2">
    <source>
        <dbReference type="ARBA" id="ARBA00022741"/>
    </source>
</evidence>
<dbReference type="InterPro" id="IPR027417">
    <property type="entry name" value="P-loop_NTPase"/>
</dbReference>
<dbReference type="InterPro" id="IPR050130">
    <property type="entry name" value="ClpA_ClpB"/>
</dbReference>